<evidence type="ECO:0000259" key="1">
    <source>
        <dbReference type="Pfam" id="PF13649"/>
    </source>
</evidence>
<evidence type="ECO:0000313" key="2">
    <source>
        <dbReference type="EMBL" id="MBD8524798.1"/>
    </source>
</evidence>
<dbReference type="InterPro" id="IPR041698">
    <property type="entry name" value="Methyltransf_25"/>
</dbReference>
<dbReference type="Gene3D" id="3.40.50.150">
    <property type="entry name" value="Vaccinia Virus protein VP39"/>
    <property type="match status" value="1"/>
</dbReference>
<comment type="caution">
    <text evidence="2">The sequence shown here is derived from an EMBL/GenBank/DDBJ whole genome shotgun (WGS) entry which is preliminary data.</text>
</comment>
<accession>A0AAW3ZFZ6</accession>
<reference evidence="2 3" key="1">
    <citation type="submission" date="2020-09" db="EMBL/GenBank/DDBJ databases">
        <title>Pseudoxanthomonas sp. CAU 1598 isolated from sand of Yaerae Beach.</title>
        <authorList>
            <person name="Kim W."/>
        </authorList>
    </citation>
    <scope>NUCLEOTIDE SEQUENCE [LARGE SCALE GENOMIC DNA]</scope>
    <source>
        <strain evidence="2 3">CAU 1598</strain>
    </source>
</reference>
<evidence type="ECO:0000313" key="3">
    <source>
        <dbReference type="Proteomes" id="UP000613768"/>
    </source>
</evidence>
<dbReference type="InterPro" id="IPR029063">
    <property type="entry name" value="SAM-dependent_MTases_sf"/>
</dbReference>
<dbReference type="Proteomes" id="UP000613768">
    <property type="component" value="Unassembled WGS sequence"/>
</dbReference>
<dbReference type="SUPFAM" id="SSF53335">
    <property type="entry name" value="S-adenosyl-L-methionine-dependent methyltransferases"/>
    <property type="match status" value="1"/>
</dbReference>
<gene>
    <name evidence="2" type="ORF">IFO71_03495</name>
</gene>
<dbReference type="EMBL" id="JACYTR010000004">
    <property type="protein sequence ID" value="MBD8524798.1"/>
    <property type="molecule type" value="Genomic_DNA"/>
</dbReference>
<keyword evidence="2" id="KW-0808">Transferase</keyword>
<sequence>MRQARLSRKTDSGKCYDRAYFDRWYRGAEARERRLITERKAALAVSMAEFLLGQPVRRVLDVCCGEAGWRAPLLKLRPTLQYQGLDSSEYAVRRFGRSRDIGLARFAQLAELRFSHSVDLLICSDALHYIATAELKRGLSGFAELCHGLVFADMFCAGDGAEGDDIGFIARRPAQYRRWFADAGLRQIGPHCYATPALLPRLDGLEAPPE</sequence>
<dbReference type="Pfam" id="PF13649">
    <property type="entry name" value="Methyltransf_25"/>
    <property type="match status" value="1"/>
</dbReference>
<dbReference type="GO" id="GO:0008168">
    <property type="term" value="F:methyltransferase activity"/>
    <property type="evidence" value="ECO:0007669"/>
    <property type="project" value="UniProtKB-KW"/>
</dbReference>
<organism evidence="2 3">
    <name type="scientific">Pseudomarimonas arenosa</name>
    <dbReference type="NCBI Taxonomy" id="2774145"/>
    <lineage>
        <taxon>Bacteria</taxon>
        <taxon>Pseudomonadati</taxon>
        <taxon>Pseudomonadota</taxon>
        <taxon>Gammaproteobacteria</taxon>
        <taxon>Lysobacterales</taxon>
        <taxon>Lysobacteraceae</taxon>
        <taxon>Pseudomarimonas</taxon>
    </lineage>
</organism>
<keyword evidence="2" id="KW-0489">Methyltransferase</keyword>
<keyword evidence="3" id="KW-1185">Reference proteome</keyword>
<dbReference type="AlphaFoldDB" id="A0AAW3ZFZ6"/>
<protein>
    <submittedName>
        <fullName evidence="2">Class I SAM-dependent methyltransferase</fullName>
    </submittedName>
</protein>
<feature type="domain" description="Methyltransferase" evidence="1">
    <location>
        <begin position="59"/>
        <end position="145"/>
    </location>
</feature>
<name>A0AAW3ZFZ6_9GAMM</name>
<proteinExistence type="predicted"/>
<dbReference type="RefSeq" id="WP_192028140.1">
    <property type="nucleotide sequence ID" value="NZ_JACYTR010000004.1"/>
</dbReference>
<dbReference type="GO" id="GO:0032259">
    <property type="term" value="P:methylation"/>
    <property type="evidence" value="ECO:0007669"/>
    <property type="project" value="UniProtKB-KW"/>
</dbReference>